<dbReference type="Proteomes" id="UP001597033">
    <property type="component" value="Unassembled WGS sequence"/>
</dbReference>
<dbReference type="PANTHER" id="PTHR21240">
    <property type="entry name" value="2-AMINO-3-CARBOXYLMUCONATE-6-SEMIALDEHYDE DECARBOXYLASE"/>
    <property type="match status" value="1"/>
</dbReference>
<organism evidence="4 5">
    <name type="scientific">Pseudoxanthomonas kaohsiungensis</name>
    <dbReference type="NCBI Taxonomy" id="283923"/>
    <lineage>
        <taxon>Bacteria</taxon>
        <taxon>Pseudomonadati</taxon>
        <taxon>Pseudomonadota</taxon>
        <taxon>Gammaproteobacteria</taxon>
        <taxon>Lysobacterales</taxon>
        <taxon>Lysobacteraceae</taxon>
        <taxon>Pseudoxanthomonas</taxon>
    </lineage>
</organism>
<comment type="caution">
    <text evidence="4">The sequence shown here is derived from an EMBL/GenBank/DDBJ whole genome shotgun (WGS) entry which is preliminary data.</text>
</comment>
<evidence type="ECO:0000313" key="4">
    <source>
        <dbReference type="EMBL" id="MFD1042881.1"/>
    </source>
</evidence>
<keyword evidence="2" id="KW-0732">Signal</keyword>
<evidence type="ECO:0000256" key="2">
    <source>
        <dbReference type="SAM" id="SignalP"/>
    </source>
</evidence>
<evidence type="ECO:0000313" key="5">
    <source>
        <dbReference type="Proteomes" id="UP001597033"/>
    </source>
</evidence>
<dbReference type="SUPFAM" id="SSF51556">
    <property type="entry name" value="Metallo-dependent hydrolases"/>
    <property type="match status" value="1"/>
</dbReference>
<gene>
    <name evidence="4" type="ORF">ACFQ2N_11065</name>
</gene>
<keyword evidence="5" id="KW-1185">Reference proteome</keyword>
<feature type="chain" id="PRO_5046047103" evidence="2">
    <location>
        <begin position="20"/>
        <end position="282"/>
    </location>
</feature>
<protein>
    <submittedName>
        <fullName evidence="4">Amidohydrolase family protein</fullName>
    </submittedName>
</protein>
<evidence type="ECO:0000256" key="1">
    <source>
        <dbReference type="ARBA" id="ARBA00023239"/>
    </source>
</evidence>
<dbReference type="EMBL" id="JBHTKN010000007">
    <property type="protein sequence ID" value="MFD1042881.1"/>
    <property type="molecule type" value="Genomic_DNA"/>
</dbReference>
<feature type="domain" description="Amidohydrolase-related" evidence="3">
    <location>
        <begin position="25"/>
        <end position="280"/>
    </location>
</feature>
<keyword evidence="1" id="KW-0456">Lyase</keyword>
<dbReference type="InterPro" id="IPR032465">
    <property type="entry name" value="ACMSD"/>
</dbReference>
<reference evidence="5" key="1">
    <citation type="journal article" date="2019" name="Int. J. Syst. Evol. Microbiol.">
        <title>The Global Catalogue of Microorganisms (GCM) 10K type strain sequencing project: providing services to taxonomists for standard genome sequencing and annotation.</title>
        <authorList>
            <consortium name="The Broad Institute Genomics Platform"/>
            <consortium name="The Broad Institute Genome Sequencing Center for Infectious Disease"/>
            <person name="Wu L."/>
            <person name="Ma J."/>
        </authorList>
    </citation>
    <scope>NUCLEOTIDE SEQUENCE [LARGE SCALE GENOMIC DNA]</scope>
    <source>
        <strain evidence="5">CCUG 55854</strain>
    </source>
</reference>
<dbReference type="Pfam" id="PF04909">
    <property type="entry name" value="Amidohydro_2"/>
    <property type="match status" value="1"/>
</dbReference>
<dbReference type="InterPro" id="IPR032466">
    <property type="entry name" value="Metal_Hydrolase"/>
</dbReference>
<dbReference type="PANTHER" id="PTHR21240:SF28">
    <property type="entry name" value="ISO-OROTATE DECARBOXYLASE (EUROFUNG)"/>
    <property type="match status" value="1"/>
</dbReference>
<name>A0ABW3LZ36_9GAMM</name>
<evidence type="ECO:0000259" key="3">
    <source>
        <dbReference type="Pfam" id="PF04909"/>
    </source>
</evidence>
<dbReference type="Gene3D" id="3.20.20.140">
    <property type="entry name" value="Metal-dependent hydrolases"/>
    <property type="match status" value="1"/>
</dbReference>
<dbReference type="CDD" id="cd01292">
    <property type="entry name" value="metallo-dependent_hydrolases"/>
    <property type="match status" value="1"/>
</dbReference>
<feature type="signal peptide" evidence="2">
    <location>
        <begin position="1"/>
        <end position="19"/>
    </location>
</feature>
<dbReference type="InterPro" id="IPR006680">
    <property type="entry name" value="Amidohydro-rel"/>
</dbReference>
<sequence>MIRSAAALLLCLLAQHAAAQVPVFDTHVHLREGQASLADYEADVAKSGVELAGLAAMWFGGPYQARAGDIAAIRAGNDGVIALARAHPQVVPVATVHPYDGPAALEELARVAKAGVRVLKLHPHTQRFELADPRVLPLVQRAGELGVVVLMDNAGIVAGDSQALFNLALAAPRTQFIFAHMGGMEFRFWNILALVRTAENLFADNVYFDISGTVLLAAGSPLQDEFVWTLRNVGIDRVLVGSDYPQIGLGRTVQALDKLDLTAEEKAKILSGNARRLFGRQP</sequence>
<proteinExistence type="predicted"/>
<dbReference type="RefSeq" id="WP_162375293.1">
    <property type="nucleotide sequence ID" value="NZ_JBHTKN010000007.1"/>
</dbReference>
<accession>A0ABW3LZ36</accession>